<feature type="region of interest" description="Disordered" evidence="2">
    <location>
        <begin position="591"/>
        <end position="688"/>
    </location>
</feature>
<reference evidence="5" key="2">
    <citation type="submission" date="2024-04" db="EMBL/GenBank/DDBJ databases">
        <authorList>
            <person name="Chen Y."/>
            <person name="Shah S."/>
            <person name="Dougan E. K."/>
            <person name="Thang M."/>
            <person name="Chan C."/>
        </authorList>
    </citation>
    <scope>NUCLEOTIDE SEQUENCE [LARGE SCALE GENOMIC DNA]</scope>
</reference>
<feature type="repeat" description="RCC1" evidence="1">
    <location>
        <begin position="221"/>
        <end position="261"/>
    </location>
</feature>
<proteinExistence type="predicted"/>
<dbReference type="SUPFAM" id="SSF50985">
    <property type="entry name" value="RCC1/BLIP-II"/>
    <property type="match status" value="1"/>
</dbReference>
<gene>
    <name evidence="4" type="ORF">C1SCF055_LOCUS23736</name>
</gene>
<dbReference type="GO" id="GO:0005524">
    <property type="term" value="F:ATP binding"/>
    <property type="evidence" value="ECO:0007669"/>
    <property type="project" value="InterPro"/>
</dbReference>
<accession>A0A9P1CUH6</accession>
<evidence type="ECO:0000313" key="4">
    <source>
        <dbReference type="EMBL" id="CAI3997347.1"/>
    </source>
</evidence>
<dbReference type="InterPro" id="IPR000719">
    <property type="entry name" value="Prot_kinase_dom"/>
</dbReference>
<dbReference type="PROSITE" id="PS00626">
    <property type="entry name" value="RCC1_2"/>
    <property type="match status" value="4"/>
</dbReference>
<dbReference type="InterPro" id="IPR000408">
    <property type="entry name" value="Reg_chr_condens"/>
</dbReference>
<dbReference type="InterPro" id="IPR008271">
    <property type="entry name" value="Ser/Thr_kinase_AS"/>
</dbReference>
<dbReference type="PROSITE" id="PS50011">
    <property type="entry name" value="PROTEIN_KINASE_DOM"/>
    <property type="match status" value="1"/>
</dbReference>
<dbReference type="SUPFAM" id="SSF56112">
    <property type="entry name" value="Protein kinase-like (PK-like)"/>
    <property type="match status" value="1"/>
</dbReference>
<dbReference type="SMART" id="SM00220">
    <property type="entry name" value="S_TKc"/>
    <property type="match status" value="1"/>
</dbReference>
<organism evidence="4">
    <name type="scientific">Cladocopium goreaui</name>
    <dbReference type="NCBI Taxonomy" id="2562237"/>
    <lineage>
        <taxon>Eukaryota</taxon>
        <taxon>Sar</taxon>
        <taxon>Alveolata</taxon>
        <taxon>Dinophyceae</taxon>
        <taxon>Suessiales</taxon>
        <taxon>Symbiodiniaceae</taxon>
        <taxon>Cladocopium</taxon>
    </lineage>
</organism>
<dbReference type="EMBL" id="CAMXCT030002324">
    <property type="protein sequence ID" value="CAL4784659.1"/>
    <property type="molecule type" value="Genomic_DNA"/>
</dbReference>
<dbReference type="GO" id="GO:0005085">
    <property type="term" value="F:guanyl-nucleotide exchange factor activity"/>
    <property type="evidence" value="ECO:0007669"/>
    <property type="project" value="TreeGrafter"/>
</dbReference>
<feature type="domain" description="Protein kinase" evidence="3">
    <location>
        <begin position="202"/>
        <end position="609"/>
    </location>
</feature>
<comment type="caution">
    <text evidence="4">The sequence shown here is derived from an EMBL/GenBank/DDBJ whole genome shotgun (WGS) entry which is preliminary data.</text>
</comment>
<evidence type="ECO:0000313" key="6">
    <source>
        <dbReference type="EMBL" id="CAL4784659.1"/>
    </source>
</evidence>
<dbReference type="AlphaFoldDB" id="A0A9P1CUH6"/>
<feature type="compositionally biased region" description="Polar residues" evidence="2">
    <location>
        <begin position="536"/>
        <end position="548"/>
    </location>
</feature>
<dbReference type="InterPro" id="IPR011009">
    <property type="entry name" value="Kinase-like_dom_sf"/>
</dbReference>
<dbReference type="OrthoDB" id="5370059at2759"/>
<dbReference type="PRINTS" id="PR00633">
    <property type="entry name" value="RCCNDNSATION"/>
</dbReference>
<evidence type="ECO:0000256" key="2">
    <source>
        <dbReference type="SAM" id="MobiDB-lite"/>
    </source>
</evidence>
<feature type="region of interest" description="Disordered" evidence="2">
    <location>
        <begin position="514"/>
        <end position="563"/>
    </location>
</feature>
<evidence type="ECO:0000256" key="1">
    <source>
        <dbReference type="PROSITE-ProRule" id="PRU00235"/>
    </source>
</evidence>
<dbReference type="Gene3D" id="1.10.510.10">
    <property type="entry name" value="Transferase(Phosphotransferase) domain 1"/>
    <property type="match status" value="1"/>
</dbReference>
<dbReference type="GO" id="GO:0004672">
    <property type="term" value="F:protein kinase activity"/>
    <property type="evidence" value="ECO:0007669"/>
    <property type="project" value="InterPro"/>
</dbReference>
<evidence type="ECO:0000259" key="3">
    <source>
        <dbReference type="PROSITE" id="PS50011"/>
    </source>
</evidence>
<reference evidence="4" key="1">
    <citation type="submission" date="2022-10" db="EMBL/GenBank/DDBJ databases">
        <authorList>
            <person name="Chen Y."/>
            <person name="Dougan E. K."/>
            <person name="Chan C."/>
            <person name="Rhodes N."/>
            <person name="Thang M."/>
        </authorList>
    </citation>
    <scope>NUCLEOTIDE SEQUENCE</scope>
</reference>
<dbReference type="Pfam" id="PF13540">
    <property type="entry name" value="RCC1_2"/>
    <property type="match status" value="7"/>
</dbReference>
<dbReference type="PANTHER" id="PTHR45982">
    <property type="entry name" value="REGULATOR OF CHROMOSOME CONDENSATION"/>
    <property type="match status" value="1"/>
</dbReference>
<dbReference type="Gene3D" id="2.130.10.30">
    <property type="entry name" value="Regulator of chromosome condensation 1/beta-lactamase-inhibitor protein II"/>
    <property type="match status" value="2"/>
</dbReference>
<evidence type="ECO:0000313" key="5">
    <source>
        <dbReference type="EMBL" id="CAL1150722.1"/>
    </source>
</evidence>
<feature type="compositionally biased region" description="Basic and acidic residues" evidence="2">
    <location>
        <begin position="674"/>
        <end position="688"/>
    </location>
</feature>
<sequence>MVAAGNLHTVLLRSDGKVVACGANREGQCIIPALDDGLTYTQASAGSEHTILLRSDGLAVAFGDNEFGQCDIPPLIDGIEYTQVSAADFHNVLLRSDGSAVACGENTYGQCNIPPLKDQISYTQISAGGSHSVCLQSDGRVVACGLNRQGQCDIPPLGEGMSYTQVSAGATHTFLLRSDGKAVACGSGSHRECNLLPLDGGIRYTQMSGGGGHSVLLRSDGAAVAWGFNDDGQCSIPPLHAGVTYSQVSAGGHHTVLLRSDGTAVACGWNNYGQCSIPSPGAGIYYMCCMNLGADLVLQLEVASGGDDVTLVCSDLAGKEVLRLNAGGSDLCWESHKRIAREMKINLQRLRIVLPDGQLLAHFCRANPEATMATLATMAVGGKRQYQEAKSILTQCLRALAYLHNHSCVHRDVKPSNLLFGQDDAMRLADFGLAKWLEFSAASPRFVREASAMRLARPASAPQLRSSTLPQAPAMPVTPLQLLRARARPSSAWAPAVEASRADETCRVTAVASLSKAASEDHSEPDRSGDRCTCEASESSLVSTQQPLEHSETSQELDLPEEDCDDANEAELQGRVEALRRKDLQERMMKLQQQQKELEEEQQEVQKLLQRTPKRTTGRPQSAASRTRGGGSAAELRIDGKAISGTTSRVTPKSRPSSSPGALRRSASAPGQRQEAKKSLRDLHYESMRRQAAQRLELLKQREIQREPWTHGGSRPSRPWSAIPGYTGYRPHMEEDSMVGCNWSRASLQCIRLFGKPGM</sequence>
<dbReference type="InterPro" id="IPR009091">
    <property type="entry name" value="RCC1/BLIP-II"/>
</dbReference>
<dbReference type="EMBL" id="CAMXCT010002324">
    <property type="protein sequence ID" value="CAI3997347.1"/>
    <property type="molecule type" value="Genomic_DNA"/>
</dbReference>
<dbReference type="EMBL" id="CAMXCT020002324">
    <property type="protein sequence ID" value="CAL1150722.1"/>
    <property type="molecule type" value="Genomic_DNA"/>
</dbReference>
<dbReference type="InterPro" id="IPR051553">
    <property type="entry name" value="Ran_GTPase-activating"/>
</dbReference>
<dbReference type="Pfam" id="PF00069">
    <property type="entry name" value="Pkinase"/>
    <property type="match status" value="1"/>
</dbReference>
<feature type="compositionally biased region" description="Basic and acidic residues" evidence="2">
    <location>
        <begin position="518"/>
        <end position="533"/>
    </location>
</feature>
<dbReference type="GO" id="GO:0005737">
    <property type="term" value="C:cytoplasm"/>
    <property type="evidence" value="ECO:0007669"/>
    <property type="project" value="TreeGrafter"/>
</dbReference>
<dbReference type="PROSITE" id="PS00108">
    <property type="entry name" value="PROTEIN_KINASE_ST"/>
    <property type="match status" value="1"/>
</dbReference>
<keyword evidence="7" id="KW-1185">Reference proteome</keyword>
<dbReference type="PROSITE" id="PS50012">
    <property type="entry name" value="RCC1_3"/>
    <property type="match status" value="2"/>
</dbReference>
<name>A0A9P1CUH6_9DINO</name>
<dbReference type="Proteomes" id="UP001152797">
    <property type="component" value="Unassembled WGS sequence"/>
</dbReference>
<dbReference type="PANTHER" id="PTHR45982:SF1">
    <property type="entry name" value="REGULATOR OF CHROMOSOME CONDENSATION"/>
    <property type="match status" value="1"/>
</dbReference>
<protein>
    <submittedName>
        <fullName evidence="6">Outer membrane adhesin like protein</fullName>
    </submittedName>
</protein>
<feature type="repeat" description="RCC1" evidence="1">
    <location>
        <begin position="139"/>
        <end position="179"/>
    </location>
</feature>
<evidence type="ECO:0000313" key="7">
    <source>
        <dbReference type="Proteomes" id="UP001152797"/>
    </source>
</evidence>
<feature type="compositionally biased region" description="Polar residues" evidence="2">
    <location>
        <begin position="644"/>
        <end position="660"/>
    </location>
</feature>